<feature type="region of interest" description="Disordered" evidence="3">
    <location>
        <begin position="527"/>
        <end position="556"/>
    </location>
</feature>
<dbReference type="InterPro" id="IPR036322">
    <property type="entry name" value="WD40_repeat_dom_sf"/>
</dbReference>
<dbReference type="PANTHER" id="PTHR15574">
    <property type="entry name" value="WD REPEAT DOMAIN-CONTAINING FAMILY"/>
    <property type="match status" value="1"/>
</dbReference>
<dbReference type="OrthoDB" id="4869960at2759"/>
<accession>A0A1J1HLZ2</accession>
<dbReference type="GO" id="GO:0005737">
    <property type="term" value="C:cytoplasm"/>
    <property type="evidence" value="ECO:0007669"/>
    <property type="project" value="TreeGrafter"/>
</dbReference>
<dbReference type="InterPro" id="IPR045151">
    <property type="entry name" value="DCAF8"/>
</dbReference>
<evidence type="ECO:0000256" key="1">
    <source>
        <dbReference type="ARBA" id="ARBA00022574"/>
    </source>
</evidence>
<dbReference type="Gene3D" id="2.130.10.10">
    <property type="entry name" value="YVTN repeat-like/Quinoprotein amine dehydrogenase"/>
    <property type="match status" value="2"/>
</dbReference>
<dbReference type="SMART" id="SM00320">
    <property type="entry name" value="WD40"/>
    <property type="match status" value="5"/>
</dbReference>
<evidence type="ECO:0000313" key="4">
    <source>
        <dbReference type="EMBL" id="CRK89061.1"/>
    </source>
</evidence>
<gene>
    <name evidence="4" type="ORF">CLUMA_CG002533</name>
</gene>
<feature type="region of interest" description="Disordered" evidence="3">
    <location>
        <begin position="349"/>
        <end position="388"/>
    </location>
</feature>
<dbReference type="Proteomes" id="UP000183832">
    <property type="component" value="Unassembled WGS sequence"/>
</dbReference>
<feature type="compositionally biased region" description="Low complexity" evidence="3">
    <location>
        <begin position="349"/>
        <end position="362"/>
    </location>
</feature>
<proteinExistence type="predicted"/>
<feature type="region of interest" description="Disordered" evidence="3">
    <location>
        <begin position="268"/>
        <end position="290"/>
    </location>
</feature>
<keyword evidence="5" id="KW-1185">Reference proteome</keyword>
<dbReference type="AlphaFoldDB" id="A0A1J1HLZ2"/>
<keyword evidence="2" id="KW-0677">Repeat</keyword>
<feature type="compositionally biased region" description="Low complexity" evidence="3">
    <location>
        <begin position="527"/>
        <end position="544"/>
    </location>
</feature>
<name>A0A1J1HLZ2_9DIPT</name>
<dbReference type="Pfam" id="PF00400">
    <property type="entry name" value="WD40"/>
    <property type="match status" value="2"/>
</dbReference>
<evidence type="ECO:0000256" key="3">
    <source>
        <dbReference type="SAM" id="MobiDB-lite"/>
    </source>
</evidence>
<dbReference type="PANTHER" id="PTHR15574:SF39">
    <property type="entry name" value="DDB1- AND CUL4-ASSOCIATED FACTOR 6"/>
    <property type="match status" value="1"/>
</dbReference>
<dbReference type="InterPro" id="IPR001680">
    <property type="entry name" value="WD40_rpt"/>
</dbReference>
<dbReference type="GO" id="GO:0080008">
    <property type="term" value="C:Cul4-RING E3 ubiquitin ligase complex"/>
    <property type="evidence" value="ECO:0007669"/>
    <property type="project" value="TreeGrafter"/>
</dbReference>
<evidence type="ECO:0000313" key="5">
    <source>
        <dbReference type="Proteomes" id="UP000183832"/>
    </source>
</evidence>
<protein>
    <submittedName>
        <fullName evidence="4">CLUMA_CG002533, isoform A</fullName>
    </submittedName>
</protein>
<evidence type="ECO:0000256" key="2">
    <source>
        <dbReference type="ARBA" id="ARBA00022737"/>
    </source>
</evidence>
<sequence length="556" mass="62094">MAEDISRQSVLLQIALRQQGLSSYKKLQKSAKNSLAFTQRLKLEKELIVHKGCVNSIRESEESETLVGGNYRAPTEQANYFNCHTGTAYEVINIPTESNCFLSCGEDGTVRFFDLRQVSKCTLSCCRENILVYAPSSVSSMSLSPISNHYLAVGCSDFVRIVDRRYLKLIEFPQYNADGAPTSALSGFDGKYYTEAVKLFKIPLEEKRPYRVTSLVFSPNEQELLVSFSSEYLYLFNLNDEGVSPEGNTVAKGRRRRRDSPKVLRKLRLRGDWSDTGPEARPLSEVSAQSRPQLNLTLMNRMTGLLSRMLNDPRQRTQNRGDENNFDRVAEGISALFCNDANIPAGDDGASTSAVAGGSSSSNDEAAANVGTSNSSSSGSDDDTTINKPKFNYVKQKFLGHRNARTMIKEANFWGDDFILSGSDCGHCFIWNRHNGELVNLLQADRHVVNCVQPHQSLPILATSGIDYNVKIWTPSEEENVYDEKQASDIMQRNRLMLEETRDVVTVPASFMIRMLACLHSYNRNNNNNSNSNDDGNVSTNNDNENNENNDEESSS</sequence>
<dbReference type="EMBL" id="CVRI01000010">
    <property type="protein sequence ID" value="CRK89061.1"/>
    <property type="molecule type" value="Genomic_DNA"/>
</dbReference>
<dbReference type="GO" id="GO:0045944">
    <property type="term" value="P:positive regulation of transcription by RNA polymerase II"/>
    <property type="evidence" value="ECO:0007669"/>
    <property type="project" value="TreeGrafter"/>
</dbReference>
<dbReference type="InterPro" id="IPR015943">
    <property type="entry name" value="WD40/YVTN_repeat-like_dom_sf"/>
</dbReference>
<dbReference type="STRING" id="568069.A0A1J1HLZ2"/>
<organism evidence="4 5">
    <name type="scientific">Clunio marinus</name>
    <dbReference type="NCBI Taxonomy" id="568069"/>
    <lineage>
        <taxon>Eukaryota</taxon>
        <taxon>Metazoa</taxon>
        <taxon>Ecdysozoa</taxon>
        <taxon>Arthropoda</taxon>
        <taxon>Hexapoda</taxon>
        <taxon>Insecta</taxon>
        <taxon>Pterygota</taxon>
        <taxon>Neoptera</taxon>
        <taxon>Endopterygota</taxon>
        <taxon>Diptera</taxon>
        <taxon>Nematocera</taxon>
        <taxon>Chironomoidea</taxon>
        <taxon>Chironomidae</taxon>
        <taxon>Clunio</taxon>
    </lineage>
</organism>
<feature type="compositionally biased region" description="Acidic residues" evidence="3">
    <location>
        <begin position="545"/>
        <end position="556"/>
    </location>
</feature>
<keyword evidence="1" id="KW-0853">WD repeat</keyword>
<dbReference type="SUPFAM" id="SSF50978">
    <property type="entry name" value="WD40 repeat-like"/>
    <property type="match status" value="1"/>
</dbReference>
<reference evidence="4 5" key="1">
    <citation type="submission" date="2015-04" db="EMBL/GenBank/DDBJ databases">
        <authorList>
            <person name="Syromyatnikov M.Y."/>
            <person name="Popov V.N."/>
        </authorList>
    </citation>
    <scope>NUCLEOTIDE SEQUENCE [LARGE SCALE GENOMIC DNA]</scope>
</reference>